<reference evidence="1 2" key="1">
    <citation type="submission" date="2019-12" db="EMBL/GenBank/DDBJ databases">
        <title>Paraburkholderia acidiphila 7Q-K02 sp. nov and Paraburkholderia acidisoli DHF22 sp. nov., two strains isolated from forest soil.</title>
        <authorList>
            <person name="Gao Z."/>
            <person name="Qiu L."/>
        </authorList>
    </citation>
    <scope>NUCLEOTIDE SEQUENCE [LARGE SCALE GENOMIC DNA]</scope>
    <source>
        <strain evidence="1 2">DHF22</strain>
    </source>
</reference>
<dbReference type="Proteomes" id="UP000433577">
    <property type="component" value="Chromosome 4"/>
</dbReference>
<gene>
    <name evidence="1" type="ORF">FAZ98_31495</name>
</gene>
<dbReference type="EMBL" id="CP046916">
    <property type="protein sequence ID" value="QGZ66320.1"/>
    <property type="molecule type" value="Genomic_DNA"/>
</dbReference>
<dbReference type="OrthoDB" id="6684064at2"/>
<keyword evidence="2" id="KW-1185">Reference proteome</keyword>
<accession>A0A7Z2JKC9</accession>
<dbReference type="RefSeq" id="WP_158957631.1">
    <property type="nucleotide sequence ID" value="NZ_CP046916.1"/>
</dbReference>
<dbReference type="KEGG" id="pacs:FAZ98_31495"/>
<evidence type="ECO:0000313" key="2">
    <source>
        <dbReference type="Proteomes" id="UP000433577"/>
    </source>
</evidence>
<dbReference type="AlphaFoldDB" id="A0A7Z2JKC9"/>
<proteinExistence type="predicted"/>
<protein>
    <submittedName>
        <fullName evidence="1">Uncharacterized protein</fullName>
    </submittedName>
</protein>
<name>A0A7Z2JKC9_9BURK</name>
<sequence>MSDTAKKLQQIQVVRDEDGYFHHPDLRHFWDVTMGGAEHCTKEQWQAFEAEAGVKTQIVYLESEDMNHPAYVEYFEKGGGVGLWNPAPPSGWWLVEISDTEDGPFAVWATHADTHED</sequence>
<evidence type="ECO:0000313" key="1">
    <source>
        <dbReference type="EMBL" id="QGZ66320.1"/>
    </source>
</evidence>
<organism evidence="1 2">
    <name type="scientific">Paraburkholderia acidisoli</name>
    <dbReference type="NCBI Taxonomy" id="2571748"/>
    <lineage>
        <taxon>Bacteria</taxon>
        <taxon>Pseudomonadati</taxon>
        <taxon>Pseudomonadota</taxon>
        <taxon>Betaproteobacteria</taxon>
        <taxon>Burkholderiales</taxon>
        <taxon>Burkholderiaceae</taxon>
        <taxon>Paraburkholderia</taxon>
    </lineage>
</organism>